<feature type="transmembrane region" description="Helical" evidence="1">
    <location>
        <begin position="76"/>
        <end position="96"/>
    </location>
</feature>
<accession>A0A425XYV0</accession>
<comment type="caution">
    <text evidence="2">The sequence shown here is derived from an EMBL/GenBank/DDBJ whole genome shotgun (WGS) entry which is preliminary data.</text>
</comment>
<keyword evidence="1" id="KW-1133">Transmembrane helix</keyword>
<keyword evidence="1" id="KW-0472">Membrane</keyword>
<protein>
    <recommendedName>
        <fullName evidence="4">Glycine zipper family protein</fullName>
    </recommendedName>
</protein>
<evidence type="ECO:0000256" key="1">
    <source>
        <dbReference type="SAM" id="Phobius"/>
    </source>
</evidence>
<evidence type="ECO:0000313" key="3">
    <source>
        <dbReference type="Proteomes" id="UP000285794"/>
    </source>
</evidence>
<sequence>MDTINKDIEVLNSFSGANKDFLKLLIKKQTKILQLLEKELKLVRKNHYMTLWMSIGMAAFGLPMGAAFGVSLGNMAFIGVGLPLGIALGMAYGTTLDKKACEEGKQLNVDITF</sequence>
<name>A0A425XYV0_9BACT</name>
<dbReference type="Proteomes" id="UP000285794">
    <property type="component" value="Unassembled WGS sequence"/>
</dbReference>
<feature type="transmembrane region" description="Helical" evidence="1">
    <location>
        <begin position="48"/>
        <end position="70"/>
    </location>
</feature>
<dbReference type="OrthoDB" id="769130at2"/>
<organism evidence="2 3">
    <name type="scientific">Ancylomarina euxinus</name>
    <dbReference type="NCBI Taxonomy" id="2283627"/>
    <lineage>
        <taxon>Bacteria</taxon>
        <taxon>Pseudomonadati</taxon>
        <taxon>Bacteroidota</taxon>
        <taxon>Bacteroidia</taxon>
        <taxon>Marinilabiliales</taxon>
        <taxon>Marinifilaceae</taxon>
        <taxon>Ancylomarina</taxon>
    </lineage>
</organism>
<dbReference type="EMBL" id="QQWG01000015">
    <property type="protein sequence ID" value="RRG20096.1"/>
    <property type="molecule type" value="Genomic_DNA"/>
</dbReference>
<evidence type="ECO:0000313" key="2">
    <source>
        <dbReference type="EMBL" id="RRG20096.1"/>
    </source>
</evidence>
<evidence type="ECO:0008006" key="4">
    <source>
        <dbReference type="Google" id="ProtNLM"/>
    </source>
</evidence>
<keyword evidence="3" id="KW-1185">Reference proteome</keyword>
<proteinExistence type="predicted"/>
<dbReference type="AlphaFoldDB" id="A0A425XYV0"/>
<gene>
    <name evidence="2" type="ORF">DWB61_13590</name>
</gene>
<keyword evidence="1" id="KW-0812">Transmembrane</keyword>
<reference evidence="2 3" key="1">
    <citation type="submission" date="2018-07" db="EMBL/GenBank/DDBJ databases">
        <title>Draft genome sequence of Ancylomarina sp. M1P.</title>
        <authorList>
            <person name="Yadav S."/>
            <person name="Villanueva L."/>
            <person name="Damste J.S.S."/>
        </authorList>
    </citation>
    <scope>NUCLEOTIDE SEQUENCE [LARGE SCALE GENOMIC DNA]</scope>
    <source>
        <strain evidence="2 3">M1P</strain>
    </source>
</reference>